<dbReference type="InterPro" id="IPR006634">
    <property type="entry name" value="TLC-dom"/>
</dbReference>
<dbReference type="OrthoDB" id="10266980at2759"/>
<keyword evidence="8" id="KW-0282">Flagellum</keyword>
<evidence type="ECO:0000256" key="2">
    <source>
        <dbReference type="ARBA" id="ARBA00022692"/>
    </source>
</evidence>
<evidence type="ECO:0000256" key="5">
    <source>
        <dbReference type="PROSITE-ProRule" id="PRU00205"/>
    </source>
</evidence>
<comment type="caution">
    <text evidence="8">The sequence shown here is derived from an EMBL/GenBank/DDBJ whole genome shotgun (WGS) entry which is preliminary data.</text>
</comment>
<dbReference type="GO" id="GO:0055088">
    <property type="term" value="P:lipid homeostasis"/>
    <property type="evidence" value="ECO:0007669"/>
    <property type="project" value="TreeGrafter"/>
</dbReference>
<feature type="transmembrane region" description="Helical" evidence="6">
    <location>
        <begin position="102"/>
        <end position="121"/>
    </location>
</feature>
<feature type="transmembrane region" description="Helical" evidence="6">
    <location>
        <begin position="238"/>
        <end position="256"/>
    </location>
</feature>
<dbReference type="PANTHER" id="PTHR13439">
    <property type="entry name" value="CT120 PROTEIN"/>
    <property type="match status" value="1"/>
</dbReference>
<feature type="domain" description="TLC" evidence="7">
    <location>
        <begin position="65"/>
        <end position="268"/>
    </location>
</feature>
<keyword evidence="9" id="KW-1185">Reference proteome</keyword>
<dbReference type="PANTHER" id="PTHR13439:SF0">
    <property type="entry name" value="TOPOISOMERASE I DAMAGE AFFECTED PROTEIN 4"/>
    <property type="match status" value="1"/>
</dbReference>
<evidence type="ECO:0000313" key="8">
    <source>
        <dbReference type="EMBL" id="GBF91170.1"/>
    </source>
</evidence>
<evidence type="ECO:0000259" key="7">
    <source>
        <dbReference type="PROSITE" id="PS50922"/>
    </source>
</evidence>
<keyword evidence="2 5" id="KW-0812">Transmembrane</keyword>
<name>A0A2V0NZZ6_9CHLO</name>
<evidence type="ECO:0000256" key="1">
    <source>
        <dbReference type="ARBA" id="ARBA00004141"/>
    </source>
</evidence>
<feature type="transmembrane region" description="Helical" evidence="6">
    <location>
        <begin position="192"/>
        <end position="218"/>
    </location>
</feature>
<dbReference type="InParanoid" id="A0A2V0NZZ6"/>
<protein>
    <submittedName>
        <fullName evidence="8">Flagellar associated protein</fullName>
    </submittedName>
</protein>
<keyword evidence="8" id="KW-0969">Cilium</keyword>
<dbReference type="EMBL" id="BDRX01000022">
    <property type="protein sequence ID" value="GBF91170.1"/>
    <property type="molecule type" value="Genomic_DNA"/>
</dbReference>
<keyword evidence="3 6" id="KW-1133">Transmembrane helix</keyword>
<dbReference type="Pfam" id="PF03798">
    <property type="entry name" value="TRAM_LAG1_CLN8"/>
    <property type="match status" value="1"/>
</dbReference>
<dbReference type="SMART" id="SM00724">
    <property type="entry name" value="TLC"/>
    <property type="match status" value="1"/>
</dbReference>
<feature type="transmembrane region" description="Helical" evidence="6">
    <location>
        <begin position="160"/>
        <end position="180"/>
    </location>
</feature>
<feature type="transmembrane region" description="Helical" evidence="6">
    <location>
        <begin position="137"/>
        <end position="154"/>
    </location>
</feature>
<dbReference type="GO" id="GO:0005783">
    <property type="term" value="C:endoplasmic reticulum"/>
    <property type="evidence" value="ECO:0007669"/>
    <property type="project" value="TreeGrafter"/>
</dbReference>
<proteinExistence type="predicted"/>
<evidence type="ECO:0000313" key="9">
    <source>
        <dbReference type="Proteomes" id="UP000247498"/>
    </source>
</evidence>
<keyword evidence="8" id="KW-0966">Cell projection</keyword>
<feature type="transmembrane region" description="Helical" evidence="6">
    <location>
        <begin position="74"/>
        <end position="96"/>
    </location>
</feature>
<evidence type="ECO:0000256" key="4">
    <source>
        <dbReference type="ARBA" id="ARBA00023136"/>
    </source>
</evidence>
<dbReference type="InterPro" id="IPR050846">
    <property type="entry name" value="TLCD"/>
</dbReference>
<feature type="transmembrane region" description="Helical" evidence="6">
    <location>
        <begin position="20"/>
        <end position="42"/>
    </location>
</feature>
<dbReference type="AlphaFoldDB" id="A0A2V0NZZ6"/>
<dbReference type="PROSITE" id="PS50922">
    <property type="entry name" value="TLC"/>
    <property type="match status" value="1"/>
</dbReference>
<evidence type="ECO:0000256" key="6">
    <source>
        <dbReference type="SAM" id="Phobius"/>
    </source>
</evidence>
<organism evidence="8 9">
    <name type="scientific">Raphidocelis subcapitata</name>
    <dbReference type="NCBI Taxonomy" id="307507"/>
    <lineage>
        <taxon>Eukaryota</taxon>
        <taxon>Viridiplantae</taxon>
        <taxon>Chlorophyta</taxon>
        <taxon>core chlorophytes</taxon>
        <taxon>Chlorophyceae</taxon>
        <taxon>CS clade</taxon>
        <taxon>Sphaeropleales</taxon>
        <taxon>Selenastraceae</taxon>
        <taxon>Raphidocelis</taxon>
    </lineage>
</organism>
<gene>
    <name evidence="8" type="ORF">Rsub_04839</name>
</gene>
<reference evidence="8 9" key="1">
    <citation type="journal article" date="2018" name="Sci. Rep.">
        <title>Raphidocelis subcapitata (=Pseudokirchneriella subcapitata) provides an insight into genome evolution and environmental adaptations in the Sphaeropleales.</title>
        <authorList>
            <person name="Suzuki S."/>
            <person name="Yamaguchi H."/>
            <person name="Nakajima N."/>
            <person name="Kawachi M."/>
        </authorList>
    </citation>
    <scope>NUCLEOTIDE SEQUENCE [LARGE SCALE GENOMIC DNA]</scope>
    <source>
        <strain evidence="8 9">NIES-35</strain>
    </source>
</reference>
<sequence length="279" mass="31135">MGVVEDMNSYFATGGGLKESAKTVGTLGLAWAALELFSYLVLRPYFLRLLDGNPKLAGDTKGKAATATQMGPRVVCFVHNVLQVPLGLMVLTNAFFHSDRMFAADHFSSLVMAISAGYFLYDTVECIVRFEHEGPEFLLHGVFCFIVFTTLTHVRCMHWFGAGFLMWELSTPFVHFRWFLYKIGRDKSNVYAFNGAMGLLVFFLCRICWGPVVSLLFWKDSIAALSSPAGASLPLPVVWFYRVCTVVMNGLNLYWFEKMVRIALDSSKKGGRKPAAKAA</sequence>
<accession>A0A2V0NZZ6</accession>
<comment type="subcellular location">
    <subcellularLocation>
        <location evidence="1">Membrane</location>
        <topology evidence="1">Multi-pass membrane protein</topology>
    </subcellularLocation>
</comment>
<dbReference type="GO" id="GO:0016020">
    <property type="term" value="C:membrane"/>
    <property type="evidence" value="ECO:0007669"/>
    <property type="project" value="UniProtKB-SubCell"/>
</dbReference>
<dbReference type="Proteomes" id="UP000247498">
    <property type="component" value="Unassembled WGS sequence"/>
</dbReference>
<keyword evidence="4 5" id="KW-0472">Membrane</keyword>
<evidence type="ECO:0000256" key="3">
    <source>
        <dbReference type="ARBA" id="ARBA00022989"/>
    </source>
</evidence>